<dbReference type="OrthoDB" id="2794270at2759"/>
<keyword evidence="3" id="KW-1185">Reference proteome</keyword>
<protein>
    <submittedName>
        <fullName evidence="2">Uncharacterized protein</fullName>
    </submittedName>
</protein>
<feature type="region of interest" description="Disordered" evidence="1">
    <location>
        <begin position="149"/>
        <end position="210"/>
    </location>
</feature>
<dbReference type="Proteomes" id="UP000184267">
    <property type="component" value="Unassembled WGS sequence"/>
</dbReference>
<feature type="compositionally biased region" description="Basic and acidic residues" evidence="1">
    <location>
        <begin position="183"/>
        <end position="195"/>
    </location>
</feature>
<proteinExistence type="predicted"/>
<accession>A0A1M2VVN2</accession>
<dbReference type="EMBL" id="MNAD01000615">
    <property type="protein sequence ID" value="OJT11592.1"/>
    <property type="molecule type" value="Genomic_DNA"/>
</dbReference>
<gene>
    <name evidence="2" type="ORF">TRAPUB_11901</name>
</gene>
<evidence type="ECO:0000256" key="1">
    <source>
        <dbReference type="SAM" id="MobiDB-lite"/>
    </source>
</evidence>
<sequence length="548" mass="60186">MPPPPASSTSRRYPCPCRPCRIATGPDCMQTRKTIKRHVEAQVEADFAGGLVLSDEQYAKIVSLLRGAGLPGDLYSGAYTHLMQVQRGIQDPPPQIGLLPASPNGDAGRNLAADDAGDDSGYFEAGDNLEVLADQHAVRLVEVNGDFGNNLDGSLDGSGPRAAPLDDQDNDDIFWDAPQGSDDYPHDLYRDDPVDSPRGSPAPQIIGGNPAHNVLGQAGLHAPLLLDDLGLDLPAGDGFSDWSSDHGPDGDELDPHVLMDVDAPPEEPEGPLAEDAFELDAHDPDYVQAEDLFDPAAPHEPPLPPGKLPSALEEDPLIRRAYVQAFISHAFHGSTHSAIEHMLKSEKSNLTSLSLRMGYDFPGLAQMAITLRTVERRLGVDPNQYITHFFLCTKCWKRHHSSDLYELPGSGCTEPNCDGLLYSTKILAGGKCPRRPLKPFPTSSLEHNVQRILMRPGKVNELNAWREGEYDEPGVKPPLNQDDWLGSDNPDFRMFDIYDGWGWNAIQAGLQRRRGGKWEIEDVDIHELFQRFVALPMGLVIMINIDWF</sequence>
<evidence type="ECO:0000313" key="2">
    <source>
        <dbReference type="EMBL" id="OJT11592.1"/>
    </source>
</evidence>
<dbReference type="STRING" id="154538.A0A1M2VVN2"/>
<reference evidence="2 3" key="1">
    <citation type="submission" date="2016-10" db="EMBL/GenBank/DDBJ databases">
        <title>Genome sequence of the basidiomycete white-rot fungus Trametes pubescens.</title>
        <authorList>
            <person name="Makela M.R."/>
            <person name="Granchi Z."/>
            <person name="Peng M."/>
            <person name="De Vries R.P."/>
            <person name="Grigoriev I."/>
            <person name="Riley R."/>
            <person name="Hilden K."/>
        </authorList>
    </citation>
    <scope>NUCLEOTIDE SEQUENCE [LARGE SCALE GENOMIC DNA]</scope>
    <source>
        <strain evidence="2 3">FBCC735</strain>
    </source>
</reference>
<dbReference type="AlphaFoldDB" id="A0A1M2VVN2"/>
<comment type="caution">
    <text evidence="2">The sequence shown here is derived from an EMBL/GenBank/DDBJ whole genome shotgun (WGS) entry which is preliminary data.</text>
</comment>
<evidence type="ECO:0000313" key="3">
    <source>
        <dbReference type="Proteomes" id="UP000184267"/>
    </source>
</evidence>
<organism evidence="2 3">
    <name type="scientific">Trametes pubescens</name>
    <name type="common">White-rot fungus</name>
    <dbReference type="NCBI Taxonomy" id="154538"/>
    <lineage>
        <taxon>Eukaryota</taxon>
        <taxon>Fungi</taxon>
        <taxon>Dikarya</taxon>
        <taxon>Basidiomycota</taxon>
        <taxon>Agaricomycotina</taxon>
        <taxon>Agaricomycetes</taxon>
        <taxon>Polyporales</taxon>
        <taxon>Polyporaceae</taxon>
        <taxon>Trametes</taxon>
    </lineage>
</organism>
<name>A0A1M2VVN2_TRAPU</name>